<accession>A0A921DYV9</accession>
<sequence length="156" mass="16673">MPTTLNRMSAAGLAVFAGLSPPAFAEEGASAREWQGRYRYEHAAGRTAGGTGIAVTYDLTLGPPGTRGGCVLSMAGFQTDERLLCQTQREGDGLTVTFHRYPDGRTVNKYGVAVYRPGQPLFSLSREGTGLVTRWQGLRPDGQAVPETGSFFAKAK</sequence>
<comment type="caution">
    <text evidence="2">The sequence shown here is derived from an EMBL/GenBank/DDBJ whole genome shotgun (WGS) entry which is preliminary data.</text>
</comment>
<dbReference type="AlphaFoldDB" id="A0A921DYV9"/>
<keyword evidence="1" id="KW-0732">Signal</keyword>
<evidence type="ECO:0000256" key="1">
    <source>
        <dbReference type="SAM" id="SignalP"/>
    </source>
</evidence>
<dbReference type="Pfam" id="PF19453">
    <property type="entry name" value="DUF5991"/>
    <property type="match status" value="1"/>
</dbReference>
<dbReference type="EMBL" id="DYYG01000002">
    <property type="protein sequence ID" value="HJE22135.1"/>
    <property type="molecule type" value="Genomic_DNA"/>
</dbReference>
<protein>
    <submittedName>
        <fullName evidence="2">DUF5991 domain-containing protein</fullName>
    </submittedName>
</protein>
<feature type="signal peptide" evidence="1">
    <location>
        <begin position="1"/>
        <end position="25"/>
    </location>
</feature>
<feature type="chain" id="PRO_5037136441" evidence="1">
    <location>
        <begin position="26"/>
        <end position="156"/>
    </location>
</feature>
<evidence type="ECO:0000313" key="2">
    <source>
        <dbReference type="EMBL" id="HJE22135.1"/>
    </source>
</evidence>
<organism evidence="2 3">
    <name type="scientific">Methylorubrum populi</name>
    <dbReference type="NCBI Taxonomy" id="223967"/>
    <lineage>
        <taxon>Bacteria</taxon>
        <taxon>Pseudomonadati</taxon>
        <taxon>Pseudomonadota</taxon>
        <taxon>Alphaproteobacteria</taxon>
        <taxon>Hyphomicrobiales</taxon>
        <taxon>Methylobacteriaceae</taxon>
        <taxon>Methylorubrum</taxon>
    </lineage>
</organism>
<reference evidence="2" key="1">
    <citation type="journal article" date="2021" name="PeerJ">
        <title>Extensive microbial diversity within the chicken gut microbiome revealed by metagenomics and culture.</title>
        <authorList>
            <person name="Gilroy R."/>
            <person name="Ravi A."/>
            <person name="Getino M."/>
            <person name="Pursley I."/>
            <person name="Horton D.L."/>
            <person name="Alikhan N.F."/>
            <person name="Baker D."/>
            <person name="Gharbi K."/>
            <person name="Hall N."/>
            <person name="Watson M."/>
            <person name="Adriaenssens E.M."/>
            <person name="Foster-Nyarko E."/>
            <person name="Jarju S."/>
            <person name="Secka A."/>
            <person name="Antonio M."/>
            <person name="Oren A."/>
            <person name="Chaudhuri R.R."/>
            <person name="La Ragione R."/>
            <person name="Hildebrand F."/>
            <person name="Pallen M.J."/>
        </authorList>
    </citation>
    <scope>NUCLEOTIDE SEQUENCE</scope>
    <source>
        <strain evidence="2">316</strain>
    </source>
</reference>
<reference evidence="2" key="2">
    <citation type="submission" date="2021-09" db="EMBL/GenBank/DDBJ databases">
        <authorList>
            <person name="Gilroy R."/>
        </authorList>
    </citation>
    <scope>NUCLEOTIDE SEQUENCE</scope>
    <source>
        <strain evidence="2">316</strain>
    </source>
</reference>
<gene>
    <name evidence="2" type="ORF">K8W01_00540</name>
</gene>
<dbReference type="Proteomes" id="UP000742631">
    <property type="component" value="Unassembled WGS sequence"/>
</dbReference>
<dbReference type="InterPro" id="IPR046033">
    <property type="entry name" value="DUF5991"/>
</dbReference>
<proteinExistence type="predicted"/>
<evidence type="ECO:0000313" key="3">
    <source>
        <dbReference type="Proteomes" id="UP000742631"/>
    </source>
</evidence>
<name>A0A921DYV9_9HYPH</name>